<feature type="domain" description="Reductase C-terminal" evidence="6">
    <location>
        <begin position="322"/>
        <end position="405"/>
    </location>
</feature>
<reference evidence="8" key="1">
    <citation type="submission" date="2016-10" db="EMBL/GenBank/DDBJ databases">
        <authorList>
            <person name="Varghese N."/>
            <person name="Submissions S."/>
        </authorList>
    </citation>
    <scope>NUCLEOTIDE SEQUENCE [LARGE SCALE GENOMIC DNA]</scope>
    <source>
        <strain evidence="8">DSM 44437</strain>
    </source>
</reference>
<evidence type="ECO:0000256" key="1">
    <source>
        <dbReference type="ARBA" id="ARBA00001974"/>
    </source>
</evidence>
<gene>
    <name evidence="7" type="ORF">SAMN04488000_109192</name>
</gene>
<keyword evidence="4" id="KW-0560">Oxidoreductase</keyword>
<name>A0A1H9PNL2_9PSEU</name>
<dbReference type="InterPro" id="IPR016156">
    <property type="entry name" value="FAD/NAD-linked_Rdtase_dimer_sf"/>
</dbReference>
<evidence type="ECO:0000256" key="2">
    <source>
        <dbReference type="ARBA" id="ARBA00022630"/>
    </source>
</evidence>
<evidence type="ECO:0000259" key="6">
    <source>
        <dbReference type="Pfam" id="PF14759"/>
    </source>
</evidence>
<evidence type="ECO:0000256" key="4">
    <source>
        <dbReference type="ARBA" id="ARBA00023002"/>
    </source>
</evidence>
<dbReference type="InterPro" id="IPR023753">
    <property type="entry name" value="FAD/NAD-binding_dom"/>
</dbReference>
<keyword evidence="3" id="KW-0274">FAD</keyword>
<proteinExistence type="predicted"/>
<dbReference type="PRINTS" id="PR00411">
    <property type="entry name" value="PNDRDTASEI"/>
</dbReference>
<dbReference type="RefSeq" id="WP_089919494.1">
    <property type="nucleotide sequence ID" value="NZ_FOFV01000009.1"/>
</dbReference>
<dbReference type="EMBL" id="FOFV01000009">
    <property type="protein sequence ID" value="SER49737.1"/>
    <property type="molecule type" value="Genomic_DNA"/>
</dbReference>
<protein>
    <submittedName>
        <fullName evidence="7">3-phenylpropionate/trans-cinnamate dioxygenase ferredoxin reductase subunit</fullName>
    </submittedName>
</protein>
<dbReference type="InterPro" id="IPR036188">
    <property type="entry name" value="FAD/NAD-bd_sf"/>
</dbReference>
<dbReference type="OrthoDB" id="4475657at2"/>
<dbReference type="GO" id="GO:0005737">
    <property type="term" value="C:cytoplasm"/>
    <property type="evidence" value="ECO:0007669"/>
    <property type="project" value="TreeGrafter"/>
</dbReference>
<dbReference type="PANTHER" id="PTHR43557">
    <property type="entry name" value="APOPTOSIS-INDUCING FACTOR 1"/>
    <property type="match status" value="1"/>
</dbReference>
<dbReference type="Gene3D" id="3.30.390.30">
    <property type="match status" value="1"/>
</dbReference>
<dbReference type="GO" id="GO:0016651">
    <property type="term" value="F:oxidoreductase activity, acting on NAD(P)H"/>
    <property type="evidence" value="ECO:0007669"/>
    <property type="project" value="TreeGrafter"/>
</dbReference>
<dbReference type="Gene3D" id="3.50.50.60">
    <property type="entry name" value="FAD/NAD(P)-binding domain"/>
    <property type="match status" value="2"/>
</dbReference>
<evidence type="ECO:0000313" key="8">
    <source>
        <dbReference type="Proteomes" id="UP000199503"/>
    </source>
</evidence>
<dbReference type="Pfam" id="PF07992">
    <property type="entry name" value="Pyr_redox_2"/>
    <property type="match status" value="1"/>
</dbReference>
<comment type="cofactor">
    <cofactor evidence="1">
        <name>FAD</name>
        <dbReference type="ChEBI" id="CHEBI:57692"/>
    </cofactor>
</comment>
<sequence>MRRSSCVIVGASAAGISAAVAMRRLDYRGRITVVDADPNPPYERPPLSKSLLDGTAGGLVPILPWSTYDDLEIDLRLGERVTAIDLGALQVRLGGGDRLDVDRLVLATGVTARRLTVPHADADNVVNLRDAADAWRLNSLLTRGGPLVVIGAGFIGLELAAVARQRGIDVTVVEAQPHPLAHVVGSEVASLVVDLHHGHGVRLITGATVERFVATGTTVEQVVLSTGRRIDAATVVVGVGVEPRTELAASARVDVDRWGFPVNEFGQTSRAWIFAAGDVASQAHPHLPARGRLEHWDVAQRHGEAVGSTVAGEPVRYREAPYAWSDQYTGTLQIVGRPRGTDQVVLRRGATPERFLAFWLRDGRVGAVAGMDASREIGVARRMVAANVLVDSDVLADAATDLRGLLKPRRTRTTEQLAG</sequence>
<dbReference type="InterPro" id="IPR050446">
    <property type="entry name" value="FAD-oxidoreductase/Apoptosis"/>
</dbReference>
<dbReference type="PANTHER" id="PTHR43557:SF2">
    <property type="entry name" value="RIESKE DOMAIN-CONTAINING PROTEIN-RELATED"/>
    <property type="match status" value="1"/>
</dbReference>
<feature type="domain" description="FAD/NAD(P)-binding" evidence="5">
    <location>
        <begin position="5"/>
        <end position="303"/>
    </location>
</feature>
<dbReference type="InterPro" id="IPR028202">
    <property type="entry name" value="Reductase_C"/>
</dbReference>
<dbReference type="PRINTS" id="PR00368">
    <property type="entry name" value="FADPNR"/>
</dbReference>
<evidence type="ECO:0000256" key="3">
    <source>
        <dbReference type="ARBA" id="ARBA00022827"/>
    </source>
</evidence>
<evidence type="ECO:0000313" key="7">
    <source>
        <dbReference type="EMBL" id="SER49737.1"/>
    </source>
</evidence>
<dbReference type="Pfam" id="PF14759">
    <property type="entry name" value="Reductase_C"/>
    <property type="match status" value="1"/>
</dbReference>
<dbReference type="GO" id="GO:0051213">
    <property type="term" value="F:dioxygenase activity"/>
    <property type="evidence" value="ECO:0007669"/>
    <property type="project" value="UniProtKB-KW"/>
</dbReference>
<dbReference type="STRING" id="65499.SAMN04488000_109192"/>
<keyword evidence="7" id="KW-0223">Dioxygenase</keyword>
<keyword evidence="2" id="KW-0285">Flavoprotein</keyword>
<dbReference type="SUPFAM" id="SSF55424">
    <property type="entry name" value="FAD/NAD-linked reductases, dimerisation (C-terminal) domain"/>
    <property type="match status" value="1"/>
</dbReference>
<dbReference type="AlphaFoldDB" id="A0A1H9PNL2"/>
<dbReference type="SUPFAM" id="SSF51905">
    <property type="entry name" value="FAD/NAD(P)-binding domain"/>
    <property type="match status" value="2"/>
</dbReference>
<accession>A0A1H9PNL2</accession>
<dbReference type="Proteomes" id="UP000199503">
    <property type="component" value="Unassembled WGS sequence"/>
</dbReference>
<organism evidence="7 8">
    <name type="scientific">Lentzea albida</name>
    <dbReference type="NCBI Taxonomy" id="65499"/>
    <lineage>
        <taxon>Bacteria</taxon>
        <taxon>Bacillati</taxon>
        <taxon>Actinomycetota</taxon>
        <taxon>Actinomycetes</taxon>
        <taxon>Pseudonocardiales</taxon>
        <taxon>Pseudonocardiaceae</taxon>
        <taxon>Lentzea</taxon>
    </lineage>
</organism>
<evidence type="ECO:0000259" key="5">
    <source>
        <dbReference type="Pfam" id="PF07992"/>
    </source>
</evidence>
<keyword evidence="8" id="KW-1185">Reference proteome</keyword>